<organism evidence="1">
    <name type="scientific">Ajellomyces dermatitidis (strain ATCC 18188 / CBS 674.68)</name>
    <name type="common">Blastomyces dermatitidis</name>
    <dbReference type="NCBI Taxonomy" id="653446"/>
    <lineage>
        <taxon>Eukaryota</taxon>
        <taxon>Fungi</taxon>
        <taxon>Dikarya</taxon>
        <taxon>Ascomycota</taxon>
        <taxon>Pezizomycotina</taxon>
        <taxon>Eurotiomycetes</taxon>
        <taxon>Eurotiomycetidae</taxon>
        <taxon>Onygenales</taxon>
        <taxon>Ajellomycetaceae</taxon>
        <taxon>Blastomyces</taxon>
    </lineage>
</organism>
<accession>A0A0J9EUS9</accession>
<protein>
    <submittedName>
        <fullName evidence="1">Uncharacterized protein</fullName>
    </submittedName>
</protein>
<reference evidence="1" key="1">
    <citation type="submission" date="2010-03" db="EMBL/GenBank/DDBJ databases">
        <title>Annotation of Blastomyces dermatitidis strain ATCC 18188.</title>
        <authorList>
            <consortium name="The Broad Institute Genome Sequencing Platform"/>
            <consortium name="Broad Institute Genome Sequencing Center for Infectious Disease."/>
            <person name="Cuomo C."/>
            <person name="Klein B."/>
            <person name="Sullivan T."/>
            <person name="Heitman J."/>
            <person name="Young S."/>
            <person name="Zeng Q."/>
            <person name="Gargeya S."/>
            <person name="Alvarado L."/>
            <person name="Berlin A.M."/>
            <person name="Chapman S.B."/>
            <person name="Chen Z."/>
            <person name="Freedman E."/>
            <person name="Gellesch M."/>
            <person name="Goldberg J."/>
            <person name="Griggs A."/>
            <person name="Gujja S."/>
            <person name="Heilman E."/>
            <person name="Heiman D."/>
            <person name="Howarth C."/>
            <person name="Mehta T."/>
            <person name="Neiman D."/>
            <person name="Pearson M."/>
            <person name="Roberts A."/>
            <person name="Saif S."/>
            <person name="Shea T."/>
            <person name="Shenoy N."/>
            <person name="Sisk P."/>
            <person name="Stolte C."/>
            <person name="Sykes S."/>
            <person name="White J."/>
            <person name="Yandava C."/>
            <person name="Haas B."/>
            <person name="Nusbaum C."/>
            <person name="Birren B."/>
        </authorList>
    </citation>
    <scope>NUCLEOTIDE SEQUENCE</scope>
    <source>
        <strain evidence="1">ATCC 18188</strain>
    </source>
</reference>
<name>A0A0J9EUS9_AJEDA</name>
<dbReference type="Proteomes" id="UP000007802">
    <property type="component" value="Unassembled WGS sequence"/>
</dbReference>
<dbReference type="EMBL" id="GG752984">
    <property type="protein sequence ID" value="KMW69821.1"/>
    <property type="molecule type" value="Genomic_DNA"/>
</dbReference>
<evidence type="ECO:0000313" key="1">
    <source>
        <dbReference type="EMBL" id="KMW69821.1"/>
    </source>
</evidence>
<dbReference type="AlphaFoldDB" id="A0A0J9EUS9"/>
<gene>
    <name evidence="1" type="ORF">BDDG_13978</name>
</gene>
<sequence>KLIEKKEIEALFRSQMHFMIQNIKKIAQLSEHINLLTAEVKPEAADQEMRDLKIQVNLTKRKK</sequence>
<proteinExistence type="predicted"/>
<feature type="non-terminal residue" evidence="1">
    <location>
        <position position="1"/>
    </location>
</feature>